<evidence type="ECO:0000313" key="3">
    <source>
        <dbReference type="Proteomes" id="UP001198701"/>
    </source>
</evidence>
<protein>
    <recommendedName>
        <fullName evidence="1">PrcB C-terminal domain-containing protein</fullName>
    </recommendedName>
</protein>
<keyword evidence="3" id="KW-1185">Reference proteome</keyword>
<accession>A0ABS8IVG0</accession>
<dbReference type="Pfam" id="PF14343">
    <property type="entry name" value="PrcB_C"/>
    <property type="match status" value="1"/>
</dbReference>
<sequence length="411" mass="43421">MGFLDRLIRTMALAGLVLLSSCGGGGDVAGLPDQQASPGVTVGQPAPAASTIPAELFFTRAREEECANVRNRLFVIDGKQVFWDRAGSCGDNAYAQRLYGATPEALLCSAYDSIAGPQVRCDDTGARAMFDTILKNLDSPDLGLGSAHKVELLSFQPEHREPVAFTVVAEDAFSGIHDARNVVVRDAAAWASLWAAHSSGRSPAPEMPRVDFSTQVLVAVFAGQGGNGCRQVRIDKVSSGAGKLVVSFEERDLATFAICTQAASSPMAVAAIPRSDAVVEFVNINPVQLGFKELDRSSRSLVAQPKNVVVRDAAGFAALWAEHGGAMPLPQVDFARHMVIGVFLGSRPNGCHSTAIDSVVRANGKVTVARTDTEPGAGVMCTLAIVHPAHIVMVERSEAPVEFTSQIKALK</sequence>
<evidence type="ECO:0000259" key="1">
    <source>
        <dbReference type="Pfam" id="PF14343"/>
    </source>
</evidence>
<dbReference type="InterPro" id="IPR025748">
    <property type="entry name" value="PrcB_C_dom"/>
</dbReference>
<comment type="caution">
    <text evidence="2">The sequence shown here is derived from an EMBL/GenBank/DDBJ whole genome shotgun (WGS) entry which is preliminary data.</text>
</comment>
<dbReference type="EMBL" id="JAJHPV010000020">
    <property type="protein sequence ID" value="MCC6072605.1"/>
    <property type="molecule type" value="Genomic_DNA"/>
</dbReference>
<gene>
    <name evidence="2" type="ORF">LMJ30_16845</name>
</gene>
<evidence type="ECO:0000313" key="2">
    <source>
        <dbReference type="EMBL" id="MCC6072605.1"/>
    </source>
</evidence>
<name>A0ABS8IVG0_9BURK</name>
<proteinExistence type="predicted"/>
<reference evidence="2 3" key="1">
    <citation type="submission" date="2021-11" db="EMBL/GenBank/DDBJ databases">
        <authorList>
            <person name="Huq M.A."/>
        </authorList>
    </citation>
    <scope>NUCLEOTIDE SEQUENCE [LARGE SCALE GENOMIC DNA]</scope>
    <source>
        <strain evidence="2 3">MAHUQ-52</strain>
    </source>
</reference>
<organism evidence="2 3">
    <name type="scientific">Massilia agrisoli</name>
    <dbReference type="NCBI Taxonomy" id="2892444"/>
    <lineage>
        <taxon>Bacteria</taxon>
        <taxon>Pseudomonadati</taxon>
        <taxon>Pseudomonadota</taxon>
        <taxon>Betaproteobacteria</taxon>
        <taxon>Burkholderiales</taxon>
        <taxon>Oxalobacteraceae</taxon>
        <taxon>Telluria group</taxon>
        <taxon>Massilia</taxon>
    </lineage>
</organism>
<dbReference type="PROSITE" id="PS51257">
    <property type="entry name" value="PROKAR_LIPOPROTEIN"/>
    <property type="match status" value="1"/>
</dbReference>
<feature type="domain" description="PrcB C-terminal" evidence="1">
    <location>
        <begin position="338"/>
        <end position="395"/>
    </location>
</feature>
<dbReference type="Proteomes" id="UP001198701">
    <property type="component" value="Unassembled WGS sequence"/>
</dbReference>
<dbReference type="RefSeq" id="WP_229433593.1">
    <property type="nucleotide sequence ID" value="NZ_JAJHPV010000020.1"/>
</dbReference>